<dbReference type="EMBL" id="QRCM01000001">
    <property type="protein sequence ID" value="TXG90632.1"/>
    <property type="molecule type" value="Genomic_DNA"/>
</dbReference>
<organism evidence="1 2">
    <name type="scientific">Rhodococcus rhodnii</name>
    <dbReference type="NCBI Taxonomy" id="38312"/>
    <lineage>
        <taxon>Bacteria</taxon>
        <taxon>Bacillati</taxon>
        <taxon>Actinomycetota</taxon>
        <taxon>Actinomycetes</taxon>
        <taxon>Mycobacteriales</taxon>
        <taxon>Nocardiaceae</taxon>
        <taxon>Rhodococcus</taxon>
    </lineage>
</organism>
<proteinExistence type="predicted"/>
<comment type="caution">
    <text evidence="1">The sequence shown here is derived from an EMBL/GenBank/DDBJ whole genome shotgun (WGS) entry which is preliminary data.</text>
</comment>
<sequence>MGDVGAIVVVGGAGVVVGVSVGEDGSSLVAAGGVVIGRPGPWMPVGPSPSGGLKIPLTT</sequence>
<dbReference type="Proteomes" id="UP000471120">
    <property type="component" value="Unassembled WGS sequence"/>
</dbReference>
<evidence type="ECO:0000313" key="2">
    <source>
        <dbReference type="Proteomes" id="UP000471120"/>
    </source>
</evidence>
<reference evidence="1 2" key="1">
    <citation type="submission" date="2018-07" db="EMBL/GenBank/DDBJ databases">
        <title>Genome sequence of Rhodococcus rhodnii ATCC 35071 from Rhodnius prolixus.</title>
        <authorList>
            <person name="Patel V."/>
            <person name="Vogel K.J."/>
        </authorList>
    </citation>
    <scope>NUCLEOTIDE SEQUENCE [LARGE SCALE GENOMIC DNA]</scope>
    <source>
        <strain evidence="1 2">ATCC 35071</strain>
    </source>
</reference>
<accession>A0A6P2CE45</accession>
<protein>
    <submittedName>
        <fullName evidence="1">Uncharacterized protein</fullName>
    </submittedName>
</protein>
<evidence type="ECO:0000313" key="1">
    <source>
        <dbReference type="EMBL" id="TXG90632.1"/>
    </source>
</evidence>
<dbReference type="AlphaFoldDB" id="A0A6P2CE45"/>
<gene>
    <name evidence="1" type="ORF">DW322_10925</name>
</gene>
<name>A0A6P2CE45_9NOCA</name>